<reference evidence="2" key="1">
    <citation type="journal article" date="2011" name="Nat. Biotechnol.">
        <title>The genomic sequence of the Chinese hamster ovary (CHO)-K1 cell line.</title>
        <authorList>
            <person name="Xu X."/>
            <person name="Nagarajan H."/>
            <person name="Lewis N.E."/>
            <person name="Pan S."/>
            <person name="Cai Z."/>
            <person name="Liu X."/>
            <person name="Chen W."/>
            <person name="Xie M."/>
            <person name="Wang W."/>
            <person name="Hammond S."/>
            <person name="Andersen M.R."/>
            <person name="Neff N."/>
            <person name="Passarelli B."/>
            <person name="Koh W."/>
            <person name="Fan H.C."/>
            <person name="Wang J."/>
            <person name="Gui Y."/>
            <person name="Lee K.H."/>
            <person name="Betenbaugh M.J."/>
            <person name="Quake S.R."/>
            <person name="Famili I."/>
            <person name="Palsson B.O."/>
            <person name="Wang J."/>
        </authorList>
    </citation>
    <scope>NUCLEOTIDE SEQUENCE [LARGE SCALE GENOMIC DNA]</scope>
    <source>
        <strain evidence="2">CHO K1 cell line</strain>
    </source>
</reference>
<organism evidence="1 2">
    <name type="scientific">Cricetulus griseus</name>
    <name type="common">Chinese hamster</name>
    <name type="synonym">Cricetulus barabensis griseus</name>
    <dbReference type="NCBI Taxonomy" id="10029"/>
    <lineage>
        <taxon>Eukaryota</taxon>
        <taxon>Metazoa</taxon>
        <taxon>Chordata</taxon>
        <taxon>Craniata</taxon>
        <taxon>Vertebrata</taxon>
        <taxon>Euteleostomi</taxon>
        <taxon>Mammalia</taxon>
        <taxon>Eutheria</taxon>
        <taxon>Euarchontoglires</taxon>
        <taxon>Glires</taxon>
        <taxon>Rodentia</taxon>
        <taxon>Myomorpha</taxon>
        <taxon>Muroidea</taxon>
        <taxon>Cricetidae</taxon>
        <taxon>Cricetinae</taxon>
        <taxon>Cricetulus</taxon>
    </lineage>
</organism>
<evidence type="ECO:0000313" key="1">
    <source>
        <dbReference type="EMBL" id="EGW07154.1"/>
    </source>
</evidence>
<gene>
    <name evidence="1" type="ORF">I79_005383</name>
</gene>
<accession>G3H514</accession>
<proteinExistence type="predicted"/>
<sequence>MRLDRAGETPSMGESGPIFKSHLSAPSAEYACCSRFAFVVWLDSPAMCFDSNSNNMLPYSAG</sequence>
<dbReference type="EMBL" id="JH000151">
    <property type="protein sequence ID" value="EGW07154.1"/>
    <property type="molecule type" value="Genomic_DNA"/>
</dbReference>
<dbReference type="AlphaFoldDB" id="G3H514"/>
<dbReference type="Proteomes" id="UP000001075">
    <property type="component" value="Unassembled WGS sequence"/>
</dbReference>
<evidence type="ECO:0000313" key="2">
    <source>
        <dbReference type="Proteomes" id="UP000001075"/>
    </source>
</evidence>
<protein>
    <submittedName>
        <fullName evidence="1">Uncharacterized protein</fullName>
    </submittedName>
</protein>
<dbReference type="InParanoid" id="G3H514"/>
<name>G3H514_CRIGR</name>